<evidence type="ECO:0000256" key="11">
    <source>
        <dbReference type="RuleBase" id="RU367005"/>
    </source>
</evidence>
<keyword evidence="4 11" id="KW-0138">CF(0)</keyword>
<evidence type="ECO:0000256" key="9">
    <source>
        <dbReference type="ARBA" id="ARBA00023136"/>
    </source>
</evidence>
<evidence type="ECO:0000256" key="7">
    <source>
        <dbReference type="ARBA" id="ARBA00023065"/>
    </source>
</evidence>
<evidence type="ECO:0000256" key="8">
    <source>
        <dbReference type="ARBA" id="ARBA00023128"/>
    </source>
</evidence>
<evidence type="ECO:0000256" key="6">
    <source>
        <dbReference type="ARBA" id="ARBA00022792"/>
    </source>
</evidence>
<evidence type="ECO:0000313" key="13">
    <source>
        <dbReference type="Proteomes" id="UP000789572"/>
    </source>
</evidence>
<reference evidence="12" key="1">
    <citation type="submission" date="2021-06" db="EMBL/GenBank/DDBJ databases">
        <authorList>
            <person name="Kallberg Y."/>
            <person name="Tangrot J."/>
            <person name="Rosling A."/>
        </authorList>
    </citation>
    <scope>NUCLEOTIDE SEQUENCE</scope>
    <source>
        <strain evidence="12">IA702</strain>
    </source>
</reference>
<dbReference type="OrthoDB" id="2125027at2759"/>
<protein>
    <recommendedName>
        <fullName evidence="11">ATP synthase F(0) complex subunit e, mitochondrial</fullName>
    </recommendedName>
</protein>
<name>A0A9N9F579_9GLOM</name>
<keyword evidence="9" id="KW-0472">Membrane</keyword>
<evidence type="ECO:0000256" key="5">
    <source>
        <dbReference type="ARBA" id="ARBA00022781"/>
    </source>
</evidence>
<sequence>MASTTLKVARWFALGFGISYGYVHRRSLEKNEEIQKAWAAYKHKEELIQKAKAAYAAKQTSPSPLGVISNPEDPNFDLDKYVAAYEAKQGH</sequence>
<accession>A0A9N9F579</accession>
<evidence type="ECO:0000256" key="10">
    <source>
        <dbReference type="ARBA" id="ARBA00023310"/>
    </source>
</evidence>
<keyword evidence="13" id="KW-1185">Reference proteome</keyword>
<dbReference type="InterPro" id="IPR008386">
    <property type="entry name" value="ATP_synth_F0_esu_mt"/>
</dbReference>
<dbReference type="Proteomes" id="UP000789572">
    <property type="component" value="Unassembled WGS sequence"/>
</dbReference>
<proteinExistence type="inferred from homology"/>
<evidence type="ECO:0000256" key="2">
    <source>
        <dbReference type="ARBA" id="ARBA00007333"/>
    </source>
</evidence>
<dbReference type="GO" id="GO:0005743">
    <property type="term" value="C:mitochondrial inner membrane"/>
    <property type="evidence" value="ECO:0007669"/>
    <property type="project" value="UniProtKB-SubCell"/>
</dbReference>
<comment type="similarity">
    <text evidence="2 11">Belongs to the ATPase e subunit family.</text>
</comment>
<dbReference type="GO" id="GO:0015986">
    <property type="term" value="P:proton motive force-driven ATP synthesis"/>
    <property type="evidence" value="ECO:0007669"/>
    <property type="project" value="InterPro"/>
</dbReference>
<keyword evidence="8 11" id="KW-0496">Mitochondrion</keyword>
<gene>
    <name evidence="12" type="ORF">POCULU_LOCUS3046</name>
</gene>
<dbReference type="EMBL" id="CAJVPJ010000315">
    <property type="protein sequence ID" value="CAG8510532.1"/>
    <property type="molecule type" value="Genomic_DNA"/>
</dbReference>
<evidence type="ECO:0000313" key="12">
    <source>
        <dbReference type="EMBL" id="CAG8510532.1"/>
    </source>
</evidence>
<dbReference type="Pfam" id="PF05680">
    <property type="entry name" value="ATP-synt_E"/>
    <property type="match status" value="1"/>
</dbReference>
<comment type="subcellular location">
    <subcellularLocation>
        <location evidence="1 11">Mitochondrion inner membrane</location>
    </subcellularLocation>
</comment>
<dbReference type="GO" id="GO:0045259">
    <property type="term" value="C:proton-transporting ATP synthase complex"/>
    <property type="evidence" value="ECO:0007669"/>
    <property type="project" value="UniProtKB-UniRule"/>
</dbReference>
<keyword evidence="7 11" id="KW-0406">Ion transport</keyword>
<comment type="caution">
    <text evidence="12">The sequence shown here is derived from an EMBL/GenBank/DDBJ whole genome shotgun (WGS) entry which is preliminary data.</text>
</comment>
<keyword evidence="5 11" id="KW-0375">Hydrogen ion transport</keyword>
<evidence type="ECO:0000256" key="1">
    <source>
        <dbReference type="ARBA" id="ARBA00004273"/>
    </source>
</evidence>
<evidence type="ECO:0000256" key="3">
    <source>
        <dbReference type="ARBA" id="ARBA00022448"/>
    </source>
</evidence>
<evidence type="ECO:0000256" key="4">
    <source>
        <dbReference type="ARBA" id="ARBA00022547"/>
    </source>
</evidence>
<keyword evidence="3 11" id="KW-0813">Transport</keyword>
<dbReference type="AlphaFoldDB" id="A0A9N9F579"/>
<keyword evidence="10 11" id="KW-0066">ATP synthesis</keyword>
<dbReference type="GO" id="GO:0015078">
    <property type="term" value="F:proton transmembrane transporter activity"/>
    <property type="evidence" value="ECO:0007669"/>
    <property type="project" value="InterPro"/>
</dbReference>
<organism evidence="12 13">
    <name type="scientific">Paraglomus occultum</name>
    <dbReference type="NCBI Taxonomy" id="144539"/>
    <lineage>
        <taxon>Eukaryota</taxon>
        <taxon>Fungi</taxon>
        <taxon>Fungi incertae sedis</taxon>
        <taxon>Mucoromycota</taxon>
        <taxon>Glomeromycotina</taxon>
        <taxon>Glomeromycetes</taxon>
        <taxon>Paraglomerales</taxon>
        <taxon>Paraglomeraceae</taxon>
        <taxon>Paraglomus</taxon>
    </lineage>
</organism>
<comment type="function">
    <text evidence="11">Subunit e, of the mitochondrial membrane ATP synthase complex (F(1)F(0) ATP synthase or Complex V) that produces ATP from ADP in the presence of a proton gradient across the membrane which is generated by electron transport complexes of the respiratory chain. ATP synthase complex consist of a soluble F(1) head domain - the catalytic core - and a membrane F(1) domain - the membrane proton channel. These two domains are linked by a central stalk rotating inside the F(1) region and a stationary peripheral stalk. During catalysis, ATP synthesis in the catalytic domain of F(1) is coupled via a rotary mechanism of the central stalk subunits to proton translocation. In vivo, can only synthesize ATP although its ATP hydrolase activity can be activated artificially in vitro. Part of the complex F(0) domain.</text>
</comment>
<comment type="subunit">
    <text evidence="11">F-type ATPases have 2 components, CF(1) - the catalytic core - and CF(0) - the membrane proton channel. CF(1) and CF(0) have multiple subunits.</text>
</comment>
<keyword evidence="6 11" id="KW-0999">Mitochondrion inner membrane</keyword>